<sequence>MRQSSSHQSSHPPNMHPELSNLCGLCTNIAKRSLEFKLPYNTGLPAHCRFCNNLYQELSNRPKFFKNKKNYDMYTTIVPLSVEANDWQNSRRRALCEDEDIMQTTNINKYRLNSVYSYTNDNNDELFKFEVIELYTDTHAYAETRPGFCVIRYIDETSIRYPINNQPEIDNENNEDYDGGYDDNGDWYWYDYTGWWYSDMTKYSGFWKDTKETPTQKWEREQQARIDKERSEDKIRAKTTMNSLKELRFWFDDDLSSKYYNQAEMLAMILRESQKWSTIRYEDIDCSYFMYLSIYYFNIDAGLALLNATKHIEAFIQKEFNVYVSNPYPLAIHFAVLAKYPEVWTPELHKYFERVNIHTKPLDTLQPGTIIAWAYNSFLNKKSVSDTGHVGMVSSMVSQNNKFYMTHSIPKEKDIQKKRGGICTTIFSTTGRTLDQIRSYKIIGGGFKLKNTKSPNRFDQCKHTLLPPKSKKIDNTMSVSEKGRTIINELRSGLL</sequence>
<organism evidence="1">
    <name type="scientific">Megaviridae environmental sample</name>
    <dbReference type="NCBI Taxonomy" id="1737588"/>
    <lineage>
        <taxon>Viruses</taxon>
        <taxon>Varidnaviria</taxon>
        <taxon>Bamfordvirae</taxon>
        <taxon>Nucleocytoviricota</taxon>
        <taxon>Megaviricetes</taxon>
        <taxon>Imitervirales</taxon>
        <taxon>Mimiviridae</taxon>
        <taxon>environmental samples</taxon>
    </lineage>
</organism>
<dbReference type="EMBL" id="MN448295">
    <property type="protein sequence ID" value="QFG74904.1"/>
    <property type="molecule type" value="Genomic_DNA"/>
</dbReference>
<proteinExistence type="predicted"/>
<protein>
    <submittedName>
        <fullName evidence="1">Uncharacterized protein</fullName>
    </submittedName>
</protein>
<accession>A0A5J6VND2</accession>
<name>A0A5J6VND2_9VIRU</name>
<reference evidence="1" key="1">
    <citation type="journal article" date="2019" name="Philos. Trans. R. Soc. Lond., B, Biol. Sci.">
        <title>Targeted metagenomic recovery of four divergent viruses reveals shared and distinctive characteristics of giant viruses of marine eukaryotes.</title>
        <authorList>
            <person name="Needham D.M."/>
            <person name="Poirier C."/>
            <person name="Hehenberger E."/>
            <person name="Jimenez V."/>
            <person name="Swalwell J.E."/>
            <person name="Santoro A.E."/>
            <person name="Worden A.Z."/>
        </authorList>
    </citation>
    <scope>NUCLEOTIDE SEQUENCE</scope>
    <source>
        <strain evidence="1">OPacV-421</strain>
    </source>
</reference>
<evidence type="ECO:0000313" key="1">
    <source>
        <dbReference type="EMBL" id="QFG74904.1"/>
    </source>
</evidence>